<dbReference type="InterPro" id="IPR004984">
    <property type="entry name" value="Mycoplasma_lipoprotein_cen_dom"/>
</dbReference>
<evidence type="ECO:0000313" key="4">
    <source>
        <dbReference type="EMBL" id="MDJ1645963.1"/>
    </source>
</evidence>
<comment type="caution">
    <text evidence="4">The sequence shown here is derived from an EMBL/GenBank/DDBJ whole genome shotgun (WGS) entry which is preliminary data.</text>
</comment>
<protein>
    <submittedName>
        <fullName evidence="4">P80 family lipoprotein</fullName>
    </submittedName>
</protein>
<dbReference type="Proteomes" id="UP001224428">
    <property type="component" value="Unassembled WGS sequence"/>
</dbReference>
<accession>A0AAJ1PSI1</accession>
<evidence type="ECO:0000313" key="5">
    <source>
        <dbReference type="Proteomes" id="UP001224428"/>
    </source>
</evidence>
<keyword evidence="4" id="KW-0449">Lipoprotein</keyword>
<gene>
    <name evidence="4" type="ORF">QLQ80_02640</name>
</gene>
<comment type="similarity">
    <text evidence="1">Belongs to the MG185/MG260 family.</text>
</comment>
<dbReference type="Pfam" id="PF03202">
    <property type="entry name" value="Lipoprotein_10"/>
    <property type="match status" value="1"/>
</dbReference>
<name>A0AAJ1PSI1_9MOLU</name>
<dbReference type="AlphaFoldDB" id="A0AAJ1PSI1"/>
<proteinExistence type="inferred from homology"/>
<dbReference type="Gene3D" id="3.40.190.10">
    <property type="entry name" value="Periplasmic binding protein-like II"/>
    <property type="match status" value="1"/>
</dbReference>
<feature type="domain" description="Mycoplasma lipoprotein C-terminal" evidence="2">
    <location>
        <begin position="583"/>
        <end position="705"/>
    </location>
</feature>
<dbReference type="NCBIfam" id="NF045826">
    <property type="entry name" value="lipo_P68"/>
    <property type="match status" value="1"/>
</dbReference>
<dbReference type="InterPro" id="IPR004890">
    <property type="entry name" value="Lipoprotein_10_C"/>
</dbReference>
<organism evidence="4 5">
    <name type="scientific">Mycoplasma phocimorsus</name>
    <dbReference type="NCBI Taxonomy" id="3045839"/>
    <lineage>
        <taxon>Bacteria</taxon>
        <taxon>Bacillati</taxon>
        <taxon>Mycoplasmatota</taxon>
        <taxon>Mollicutes</taxon>
        <taxon>Mycoplasmataceae</taxon>
        <taxon>Mycoplasma</taxon>
    </lineage>
</organism>
<dbReference type="InterPro" id="IPR054825">
    <property type="entry name" value="P68-like"/>
</dbReference>
<dbReference type="EMBL" id="JASDDP010000024">
    <property type="protein sequence ID" value="MDJ1645963.1"/>
    <property type="molecule type" value="Genomic_DNA"/>
</dbReference>
<evidence type="ECO:0000256" key="1">
    <source>
        <dbReference type="ARBA" id="ARBA00009031"/>
    </source>
</evidence>
<dbReference type="Pfam" id="PF03305">
    <property type="entry name" value="Lipoprotein_X"/>
    <property type="match status" value="1"/>
</dbReference>
<reference evidence="4" key="1">
    <citation type="submission" date="2023-05" db="EMBL/GenBank/DDBJ databases">
        <title>Mycoplasma phocimorsus sp. nov., isolated from Scandinavian patients with seal finger or septic arthritis after contact with seals.</title>
        <authorList>
            <person name="Skafte-Holm A."/>
            <person name="Pedersen T.R."/>
            <person name="Froelund M."/>
            <person name="Stegger M."/>
            <person name="Qvortrup K."/>
            <person name="Michaels D.L."/>
            <person name="Brown D.R."/>
            <person name="Jensen J.S."/>
        </authorList>
    </citation>
    <scope>NUCLEOTIDE SEQUENCE</scope>
    <source>
        <strain evidence="4">M5725</strain>
    </source>
</reference>
<evidence type="ECO:0000259" key="3">
    <source>
        <dbReference type="Pfam" id="PF03305"/>
    </source>
</evidence>
<sequence length="737" mass="82977">MKIKKLLSRAAIITGSAAALGTVLFIGSAVLASGLKNAGLFRTKYDVIKPSLTYANHNFADKTFEQNNDNEIVIAVTWTIGKDQYATLEKLIEVFNDKFKDNKYYVPVKIKNIGSGYGAGSQKVKLDLQARNNGSFVNAIFNYSPVASDLASYGMLLDLSDERPELSTGTDQFSSIVLNGDKTTSNIINKGTWMLPLVKSTIMQSVSAPVLGYLLQKMRENGAVIDPSFEAEYQHIVELSLPDRDFIKEKWGDVIPGTDFAGLNISKDTFLIFNDLIDFAIEAKTKFTKAKENDELAILGIDGISGFIQSISYASVDGNDSERFTNIQKIINKSTGELYNRIVNFNDFENTEKAFNKKLEVIFKKLKLAFQAKAVRIPEGGDYNSNYQKDHRSVLTYGSTAGYAFNFDNKKTKKSVFFGNTKLETSDKCLDFTLKAQDNHISFKRSNSKLEDKIYKFGYTGRATPFDFIAQSQEAYSLFEKLTAETEQNINRGLTFIKKTQYETLKNQLEQKLTIKNIGEFKRNNDIYVALLLDNRISDIILNFDGSEKDLEAWKKSMSQEELLIWETPSKWLKSDQKKVYFAQGPNFIGIHANSREDDGVKLFARFLSSNEKYNISGEIQGRAFNYNAITPSEFLTRQAGYIAPIKGFENIDFQNNDELNPAVKLAAKIYKKAITEPNEYQLFEEFGDPRTESFRGSLDGAFRGSNNASRSGKNIGTYKEEIIDIVVNGNQSIFRK</sequence>
<keyword evidence="5" id="KW-1185">Reference proteome</keyword>
<evidence type="ECO:0000259" key="2">
    <source>
        <dbReference type="Pfam" id="PF03202"/>
    </source>
</evidence>
<feature type="domain" description="Mycoplasma lipoprotein central" evidence="3">
    <location>
        <begin position="243"/>
        <end position="421"/>
    </location>
</feature>
<dbReference type="RefSeq" id="WP_283827364.1">
    <property type="nucleotide sequence ID" value="NZ_JASDDP010000024.1"/>
</dbReference>